<dbReference type="AlphaFoldDB" id="A0A315Z943"/>
<keyword evidence="10" id="KW-1185">Reference proteome</keyword>
<accession>A0A315Z943</accession>
<evidence type="ECO:0000256" key="2">
    <source>
        <dbReference type="ARBA" id="ARBA00023277"/>
    </source>
</evidence>
<dbReference type="PROSITE" id="PS51760">
    <property type="entry name" value="GH10_2"/>
    <property type="match status" value="1"/>
</dbReference>
<name>A0A315Z943_SEDFL</name>
<proteinExistence type="inferred from homology"/>
<gene>
    <name evidence="9" type="ORF">BC781_103160</name>
</gene>
<evidence type="ECO:0000256" key="3">
    <source>
        <dbReference type="ARBA" id="ARBA00023295"/>
    </source>
</evidence>
<evidence type="ECO:0000256" key="1">
    <source>
        <dbReference type="ARBA" id="ARBA00022801"/>
    </source>
</evidence>
<sequence>MKHQLYSMLYLCFLATLVGVVSCQQKETISIQDQIRQSTDKGLKDWGKFPVGGAVNISDVLKDPKLQAITEKNFNSITATNDMKMYGIIPTEGVYYWDKVDTLVSFCEKNNQRLFGHALIWHHGAPQWIKDQTAENGAEWMDSFMKEYIQTVVGRYKGKVAAWDVVNEAFASEGGAYRETLWYNNLGKKYIANAFRYAHEADPEADLFYNDFNIERDAEKLDGVISMITELKAQNVPITGLGFQMHIRIDTPEELIENSLKKAAETGLKIHISELDIIFNKHNDTEGGGEQSITELTEELKQLQAEKYQRIVKIYRKVVPAAQQFGITFWDFTDRDTWIRPFFNLTDWPTVFDEELEPKPAYYSFAEGLVLPLDELEVSQ</sequence>
<dbReference type="PANTHER" id="PTHR31490:SF90">
    <property type="entry name" value="ENDO-1,4-BETA-XYLANASE A"/>
    <property type="match status" value="1"/>
</dbReference>
<feature type="domain" description="GH10" evidence="8">
    <location>
        <begin position="25"/>
        <end position="368"/>
    </location>
</feature>
<dbReference type="PANTHER" id="PTHR31490">
    <property type="entry name" value="GLYCOSYL HYDROLASE"/>
    <property type="match status" value="1"/>
</dbReference>
<dbReference type="InterPro" id="IPR001000">
    <property type="entry name" value="GH10_dom"/>
</dbReference>
<organism evidence="9 10">
    <name type="scientific">Sediminitomix flava</name>
    <dbReference type="NCBI Taxonomy" id="379075"/>
    <lineage>
        <taxon>Bacteria</taxon>
        <taxon>Pseudomonadati</taxon>
        <taxon>Bacteroidota</taxon>
        <taxon>Cytophagia</taxon>
        <taxon>Cytophagales</taxon>
        <taxon>Flammeovirgaceae</taxon>
        <taxon>Sediminitomix</taxon>
    </lineage>
</organism>
<evidence type="ECO:0000313" key="9">
    <source>
        <dbReference type="EMBL" id="PWJ41910.1"/>
    </source>
</evidence>
<dbReference type="GO" id="GO:0045493">
    <property type="term" value="P:xylan catabolic process"/>
    <property type="evidence" value="ECO:0007669"/>
    <property type="project" value="UniProtKB-KW"/>
</dbReference>
<dbReference type="SUPFAM" id="SSF51445">
    <property type="entry name" value="(Trans)glycosidases"/>
    <property type="match status" value="1"/>
</dbReference>
<keyword evidence="3 6" id="KW-0326">Glycosidase</keyword>
<protein>
    <recommendedName>
        <fullName evidence="6">Beta-xylanase</fullName>
        <ecNumber evidence="6">3.2.1.8</ecNumber>
    </recommendedName>
</protein>
<dbReference type="RefSeq" id="WP_211323799.1">
    <property type="nucleotide sequence ID" value="NZ_QGDO01000003.1"/>
</dbReference>
<dbReference type="Pfam" id="PF00331">
    <property type="entry name" value="Glyco_hydro_10"/>
    <property type="match status" value="1"/>
</dbReference>
<comment type="catalytic activity">
    <reaction evidence="6">
        <text>Endohydrolysis of (1-&gt;4)-beta-D-xylosidic linkages in xylans.</text>
        <dbReference type="EC" id="3.2.1.8"/>
    </reaction>
</comment>
<dbReference type="PROSITE" id="PS00591">
    <property type="entry name" value="GH10_1"/>
    <property type="match status" value="1"/>
</dbReference>
<reference evidence="9 10" key="1">
    <citation type="submission" date="2018-03" db="EMBL/GenBank/DDBJ databases">
        <title>Genomic Encyclopedia of Archaeal and Bacterial Type Strains, Phase II (KMG-II): from individual species to whole genera.</title>
        <authorList>
            <person name="Goeker M."/>
        </authorList>
    </citation>
    <scope>NUCLEOTIDE SEQUENCE [LARGE SCALE GENOMIC DNA]</scope>
    <source>
        <strain evidence="9 10">DSM 28229</strain>
    </source>
</reference>
<evidence type="ECO:0000313" key="10">
    <source>
        <dbReference type="Proteomes" id="UP000245535"/>
    </source>
</evidence>
<keyword evidence="1 6" id="KW-0378">Hydrolase</keyword>
<dbReference type="PRINTS" id="PR00134">
    <property type="entry name" value="GLHYDRLASE10"/>
</dbReference>
<evidence type="ECO:0000256" key="6">
    <source>
        <dbReference type="RuleBase" id="RU361174"/>
    </source>
</evidence>
<dbReference type="EMBL" id="QGDO01000003">
    <property type="protein sequence ID" value="PWJ41910.1"/>
    <property type="molecule type" value="Genomic_DNA"/>
</dbReference>
<comment type="similarity">
    <text evidence="6">Belongs to the glycosyl hydrolase 10 (cellulase F) family.</text>
</comment>
<dbReference type="InterPro" id="IPR017853">
    <property type="entry name" value="GH"/>
</dbReference>
<dbReference type="InterPro" id="IPR044846">
    <property type="entry name" value="GH10"/>
</dbReference>
<evidence type="ECO:0000256" key="5">
    <source>
        <dbReference type="PROSITE-ProRule" id="PRU10061"/>
    </source>
</evidence>
<feature type="active site" description="Nucleophile" evidence="5">
    <location>
        <position position="274"/>
    </location>
</feature>
<evidence type="ECO:0000256" key="4">
    <source>
        <dbReference type="ARBA" id="ARBA00023326"/>
    </source>
</evidence>
<dbReference type="Gene3D" id="3.20.20.80">
    <property type="entry name" value="Glycosidases"/>
    <property type="match status" value="1"/>
</dbReference>
<evidence type="ECO:0000256" key="7">
    <source>
        <dbReference type="SAM" id="SignalP"/>
    </source>
</evidence>
<feature type="chain" id="PRO_5016266063" description="Beta-xylanase" evidence="7">
    <location>
        <begin position="24"/>
        <end position="380"/>
    </location>
</feature>
<keyword evidence="4 6" id="KW-0624">Polysaccharide degradation</keyword>
<dbReference type="PROSITE" id="PS51257">
    <property type="entry name" value="PROKAR_LIPOPROTEIN"/>
    <property type="match status" value="1"/>
</dbReference>
<dbReference type="GO" id="GO:0031176">
    <property type="term" value="F:endo-1,4-beta-xylanase activity"/>
    <property type="evidence" value="ECO:0007669"/>
    <property type="project" value="UniProtKB-EC"/>
</dbReference>
<keyword evidence="7" id="KW-0732">Signal</keyword>
<dbReference type="InterPro" id="IPR031158">
    <property type="entry name" value="GH10_AS"/>
</dbReference>
<dbReference type="EC" id="3.2.1.8" evidence="6"/>
<dbReference type="SMART" id="SM00633">
    <property type="entry name" value="Glyco_10"/>
    <property type="match status" value="1"/>
</dbReference>
<evidence type="ECO:0000259" key="8">
    <source>
        <dbReference type="PROSITE" id="PS51760"/>
    </source>
</evidence>
<dbReference type="Proteomes" id="UP000245535">
    <property type="component" value="Unassembled WGS sequence"/>
</dbReference>
<comment type="caution">
    <text evidence="9">The sequence shown here is derived from an EMBL/GenBank/DDBJ whole genome shotgun (WGS) entry which is preliminary data.</text>
</comment>
<keyword evidence="2 6" id="KW-0119">Carbohydrate metabolism</keyword>
<keyword evidence="9" id="KW-0858">Xylan degradation</keyword>
<feature type="signal peptide" evidence="7">
    <location>
        <begin position="1"/>
        <end position="23"/>
    </location>
</feature>